<protein>
    <submittedName>
        <fullName evidence="1">Uncharacterized protein</fullName>
    </submittedName>
</protein>
<reference evidence="2" key="1">
    <citation type="journal article" date="2017" name="Nat. Commun.">
        <title>The asparagus genome sheds light on the origin and evolution of a young Y chromosome.</title>
        <authorList>
            <person name="Harkess A."/>
            <person name="Zhou J."/>
            <person name="Xu C."/>
            <person name="Bowers J.E."/>
            <person name="Van der Hulst R."/>
            <person name="Ayyampalayam S."/>
            <person name="Mercati F."/>
            <person name="Riccardi P."/>
            <person name="McKain M.R."/>
            <person name="Kakrana A."/>
            <person name="Tang H."/>
            <person name="Ray J."/>
            <person name="Groenendijk J."/>
            <person name="Arikit S."/>
            <person name="Mathioni S.M."/>
            <person name="Nakano M."/>
            <person name="Shan H."/>
            <person name="Telgmann-Rauber A."/>
            <person name="Kanno A."/>
            <person name="Yue Z."/>
            <person name="Chen H."/>
            <person name="Li W."/>
            <person name="Chen Y."/>
            <person name="Xu X."/>
            <person name="Zhang Y."/>
            <person name="Luo S."/>
            <person name="Chen H."/>
            <person name="Gao J."/>
            <person name="Mao Z."/>
            <person name="Pires J.C."/>
            <person name="Luo M."/>
            <person name="Kudrna D."/>
            <person name="Wing R.A."/>
            <person name="Meyers B.C."/>
            <person name="Yi K."/>
            <person name="Kong H."/>
            <person name="Lavrijsen P."/>
            <person name="Sunseri F."/>
            <person name="Falavigna A."/>
            <person name="Ye Y."/>
            <person name="Leebens-Mack J.H."/>
            <person name="Chen G."/>
        </authorList>
    </citation>
    <scope>NUCLEOTIDE SEQUENCE [LARGE SCALE GENOMIC DNA]</scope>
    <source>
        <strain evidence="2">cv. DH0086</strain>
    </source>
</reference>
<name>A0A5P1FTU0_ASPOF</name>
<dbReference type="Gramene" id="ONK80131">
    <property type="protein sequence ID" value="ONK80131"/>
    <property type="gene ID" value="A4U43_C01F14220"/>
</dbReference>
<dbReference type="EMBL" id="CM007381">
    <property type="protein sequence ID" value="ONK80131.1"/>
    <property type="molecule type" value="Genomic_DNA"/>
</dbReference>
<feature type="non-terminal residue" evidence="1">
    <location>
        <position position="135"/>
    </location>
</feature>
<evidence type="ECO:0000313" key="2">
    <source>
        <dbReference type="Proteomes" id="UP000243459"/>
    </source>
</evidence>
<evidence type="ECO:0000313" key="1">
    <source>
        <dbReference type="EMBL" id="ONK80131.1"/>
    </source>
</evidence>
<dbReference type="AlphaFoldDB" id="A0A5P1FTU0"/>
<sequence>MLFKGLKALAEVNPLYAQRFDETIYRYSGAARYLEELQQTDLDPKIQWAISNARLKEKVAARARALDISERKARIWSLQKQRCQARARLNVGELTQEEFNLGDATLEANVQAKKEAIQVLQREASAAAAVPDVEL</sequence>
<keyword evidence="2" id="KW-1185">Reference proteome</keyword>
<gene>
    <name evidence="1" type="ORF">A4U43_C01F14220</name>
</gene>
<proteinExistence type="predicted"/>
<accession>A0A5P1FTU0</accession>
<organism evidence="1 2">
    <name type="scientific">Asparagus officinalis</name>
    <name type="common">Garden asparagus</name>
    <dbReference type="NCBI Taxonomy" id="4686"/>
    <lineage>
        <taxon>Eukaryota</taxon>
        <taxon>Viridiplantae</taxon>
        <taxon>Streptophyta</taxon>
        <taxon>Embryophyta</taxon>
        <taxon>Tracheophyta</taxon>
        <taxon>Spermatophyta</taxon>
        <taxon>Magnoliopsida</taxon>
        <taxon>Liliopsida</taxon>
        <taxon>Asparagales</taxon>
        <taxon>Asparagaceae</taxon>
        <taxon>Asparagoideae</taxon>
        <taxon>Asparagus</taxon>
    </lineage>
</organism>
<dbReference type="Proteomes" id="UP000243459">
    <property type="component" value="Chromosome 1"/>
</dbReference>